<keyword evidence="5" id="KW-1185">Reference proteome</keyword>
<evidence type="ECO:0000313" key="4">
    <source>
        <dbReference type="EMBL" id="KAF7731658.1"/>
    </source>
</evidence>
<sequence length="694" mass="77957">MRRLSNEKEGSSRNEPVQMFTTELVSESSTQDKMDAGDPRKDDQDKEMEMSMEGNPSNTQKNNGSASPSSADADFKSTSEALIKKLLQLSAPRLDVKIVGVLLLEGMMDIFMSHITRLDGSSDIDLKTLSLSEQLTYAVHPRDNEDLKATKRSYHAMEILCGTSANHFWVQDSRFSIIASHLFEVFLPHSNGNLNHFGKIFQHFVRRHPCDMLQLIIFQNNATLFFDYMLPYITEGPVMDSVLSLIFVRDINAETREKRELSHARLQELGFLERLLDAVQVKDRPTFSEAAEELLLRIIEEASQVDNGDILLKSLQAPTGHEIIETLVKLIVQRPPSKERSLTINVLKVLVKSGMLITRASAMSQPVQGPLYMISVRSQELLSKHIASLCSVIVNDRTSTTKLYPLTTADIELVEIIYQTLQNANDKVEMLTSTTPAFWKILVNSFFEKSASSIYHTLFYRIFCLLLNIHHEPTLVILIRKQKLLTRMIEVYRSPSQTDTRGFILLILNHLRLTADAHHNTLVHRIITSHPKFQEFLPTLRADTIAQIEPANHWKLDTCPRPPPHIGPSPPIRSVPFSPYAATLPLMGGSNEADEATGIDLGSDFAYCLGFDQTARVDGMETPMDHLSRRNSFHSSSGESSQSESNSRPSSPGSSMLNGLVFESLTPEEPSTSKKKRKKKKKNGTTTDPEGMQP</sequence>
<dbReference type="InterPro" id="IPR007587">
    <property type="entry name" value="SAPS"/>
</dbReference>
<dbReference type="GO" id="GO:0019888">
    <property type="term" value="F:protein phosphatase regulator activity"/>
    <property type="evidence" value="ECO:0007669"/>
    <property type="project" value="TreeGrafter"/>
</dbReference>
<dbReference type="PANTHER" id="PTHR12634">
    <property type="entry name" value="SIT4 YEAST -ASSOCIATING PROTEIN-RELATED"/>
    <property type="match status" value="1"/>
</dbReference>
<feature type="region of interest" description="Disordered" evidence="3">
    <location>
        <begin position="1"/>
        <end position="73"/>
    </location>
</feature>
<dbReference type="Proteomes" id="UP000605846">
    <property type="component" value="Unassembled WGS sequence"/>
</dbReference>
<dbReference type="OrthoDB" id="1923159at2759"/>
<evidence type="ECO:0000256" key="1">
    <source>
        <dbReference type="ARBA" id="ARBA00006180"/>
    </source>
</evidence>
<reference evidence="4" key="1">
    <citation type="submission" date="2020-01" db="EMBL/GenBank/DDBJ databases">
        <title>Genome Sequencing of Three Apophysomyces-Like Fungal Strains Confirms a Novel Fungal Genus in the Mucoromycota with divergent Burkholderia-like Endosymbiotic Bacteria.</title>
        <authorList>
            <person name="Stajich J.E."/>
            <person name="Macias A.M."/>
            <person name="Carter-House D."/>
            <person name="Lovett B."/>
            <person name="Kasson L.R."/>
            <person name="Berry K."/>
            <person name="Grigoriev I."/>
            <person name="Chang Y."/>
            <person name="Spatafora J."/>
            <person name="Kasson M.T."/>
        </authorList>
    </citation>
    <scope>NUCLEOTIDE SEQUENCE</scope>
    <source>
        <strain evidence="4">NRRL A-21654</strain>
    </source>
</reference>
<evidence type="ECO:0000313" key="5">
    <source>
        <dbReference type="Proteomes" id="UP000605846"/>
    </source>
</evidence>
<keyword evidence="2" id="KW-0131">Cell cycle</keyword>
<evidence type="ECO:0000256" key="3">
    <source>
        <dbReference type="SAM" id="MobiDB-lite"/>
    </source>
</evidence>
<feature type="compositionally biased region" description="Basic residues" evidence="3">
    <location>
        <begin position="673"/>
        <end position="683"/>
    </location>
</feature>
<proteinExistence type="inferred from homology"/>
<comment type="similarity">
    <text evidence="1">Belongs to the SAPS family.</text>
</comment>
<feature type="region of interest" description="Disordered" evidence="3">
    <location>
        <begin position="624"/>
        <end position="694"/>
    </location>
</feature>
<accession>A0A8H7BUY7</accession>
<feature type="compositionally biased region" description="Basic and acidic residues" evidence="3">
    <location>
        <begin position="1"/>
        <end position="12"/>
    </location>
</feature>
<dbReference type="EMBL" id="JABAYA010000008">
    <property type="protein sequence ID" value="KAF7731658.1"/>
    <property type="molecule type" value="Genomic_DNA"/>
</dbReference>
<feature type="compositionally biased region" description="Basic and acidic residues" evidence="3">
    <location>
        <begin position="30"/>
        <end position="49"/>
    </location>
</feature>
<dbReference type="PANTHER" id="PTHR12634:SF8">
    <property type="entry name" value="FIERY MOUNTAIN, ISOFORM D"/>
    <property type="match status" value="1"/>
</dbReference>
<feature type="compositionally biased region" description="Low complexity" evidence="3">
    <location>
        <begin position="633"/>
        <end position="655"/>
    </location>
</feature>
<dbReference type="GO" id="GO:0019903">
    <property type="term" value="F:protein phosphatase binding"/>
    <property type="evidence" value="ECO:0007669"/>
    <property type="project" value="InterPro"/>
</dbReference>
<evidence type="ECO:0000256" key="2">
    <source>
        <dbReference type="ARBA" id="ARBA00023306"/>
    </source>
</evidence>
<comment type="caution">
    <text evidence="4">The sequence shown here is derived from an EMBL/GenBank/DDBJ whole genome shotgun (WGS) entry which is preliminary data.</text>
</comment>
<name>A0A8H7BUY7_9FUNG</name>
<feature type="compositionally biased region" description="Polar residues" evidence="3">
    <location>
        <begin position="54"/>
        <end position="73"/>
    </location>
</feature>
<feature type="compositionally biased region" description="Polar residues" evidence="3">
    <location>
        <begin position="13"/>
        <end position="29"/>
    </location>
</feature>
<organism evidence="4 5">
    <name type="scientific">Apophysomyces ossiformis</name>
    <dbReference type="NCBI Taxonomy" id="679940"/>
    <lineage>
        <taxon>Eukaryota</taxon>
        <taxon>Fungi</taxon>
        <taxon>Fungi incertae sedis</taxon>
        <taxon>Mucoromycota</taxon>
        <taxon>Mucoromycotina</taxon>
        <taxon>Mucoromycetes</taxon>
        <taxon>Mucorales</taxon>
        <taxon>Mucorineae</taxon>
        <taxon>Mucoraceae</taxon>
        <taxon>Apophysomyces</taxon>
    </lineage>
</organism>
<gene>
    <name evidence="4" type="ORF">EC973_008828</name>
</gene>
<dbReference type="AlphaFoldDB" id="A0A8H7BUY7"/>
<protein>
    <submittedName>
        <fullName evidence="4">Uncharacterized protein</fullName>
    </submittedName>
</protein>